<evidence type="ECO:0000313" key="4">
    <source>
        <dbReference type="Proteomes" id="UP001172791"/>
    </source>
</evidence>
<dbReference type="Proteomes" id="UP001172788">
    <property type="component" value="Unassembled WGS sequence"/>
</dbReference>
<comment type="caution">
    <text evidence="1">The sequence shown here is derived from an EMBL/GenBank/DDBJ whole genome shotgun (WGS) entry which is preliminary data.</text>
</comment>
<reference evidence="1" key="1">
    <citation type="submission" date="2018-04" db="EMBL/GenBank/DDBJ databases">
        <authorList>
            <person name="Jy Z."/>
        </authorList>
    </citation>
    <scope>NUCLEOTIDE SEQUENCE</scope>
    <source>
        <strain evidence="2">AS13</strain>
        <strain evidence="1">LA18</strain>
    </source>
</reference>
<sequence length="96" mass="11100">MSRMLTIPVKGIYFDQIKAGMKPFEYRLKTEYWSKRLVGRMYGRVVLTRGYPKSDDAAHRLELPWRGFEEQTITHPHFGAEPVQVFAIRVDGAKGA</sequence>
<evidence type="ECO:0000313" key="3">
    <source>
        <dbReference type="Proteomes" id="UP001172788"/>
    </source>
</evidence>
<evidence type="ECO:0000313" key="1">
    <source>
        <dbReference type="EMBL" id="MDN4573716.1"/>
    </source>
</evidence>
<dbReference type="Proteomes" id="UP001172791">
    <property type="component" value="Unassembled WGS sequence"/>
</dbReference>
<proteinExistence type="predicted"/>
<accession>A0AAW7MMA4</accession>
<dbReference type="AlphaFoldDB" id="A0AAW7MMA4"/>
<keyword evidence="3" id="KW-1185">Reference proteome</keyword>
<dbReference type="EMBL" id="QAIC01000037">
    <property type="protein sequence ID" value="MDN4573716.1"/>
    <property type="molecule type" value="Genomic_DNA"/>
</dbReference>
<gene>
    <name evidence="1" type="ORF">DBA34_10640</name>
    <name evidence="2" type="ORF">DBB29_09020</name>
</gene>
<organism evidence="1 4">
    <name type="scientific">Pandoraea cepalis</name>
    <dbReference type="NCBI Taxonomy" id="2508294"/>
    <lineage>
        <taxon>Bacteria</taxon>
        <taxon>Pseudomonadati</taxon>
        <taxon>Pseudomonadota</taxon>
        <taxon>Betaproteobacteria</taxon>
        <taxon>Burkholderiales</taxon>
        <taxon>Burkholderiaceae</taxon>
        <taxon>Pandoraea</taxon>
    </lineage>
</organism>
<dbReference type="EMBL" id="QAID01000035">
    <property type="protein sequence ID" value="MDN4578258.1"/>
    <property type="molecule type" value="Genomic_DNA"/>
</dbReference>
<protein>
    <submittedName>
        <fullName evidence="1">RNA-binding protein</fullName>
    </submittedName>
</protein>
<evidence type="ECO:0000313" key="2">
    <source>
        <dbReference type="EMBL" id="MDN4578258.1"/>
    </source>
</evidence>
<dbReference type="RefSeq" id="WP_301234570.1">
    <property type="nucleotide sequence ID" value="NZ_QAIC01000037.1"/>
</dbReference>
<name>A0AAW7MMA4_9BURK</name>